<name>A0A151MMF6_ALLMI</name>
<dbReference type="GeneID" id="106737626"/>
<feature type="region of interest" description="Disordered" evidence="2">
    <location>
        <begin position="90"/>
        <end position="121"/>
    </location>
</feature>
<dbReference type="AlphaFoldDB" id="A0A151MMF6"/>
<evidence type="ECO:0000256" key="1">
    <source>
        <dbReference type="ARBA" id="ARBA00010576"/>
    </source>
</evidence>
<dbReference type="InterPro" id="IPR025740">
    <property type="entry name" value="FAM110"/>
</dbReference>
<dbReference type="EMBL" id="AKHW03005669">
    <property type="protein sequence ID" value="KYO25728.1"/>
    <property type="molecule type" value="Genomic_DNA"/>
</dbReference>
<dbReference type="PANTHER" id="PTHR14758">
    <property type="entry name" value="AGAP005440-PA"/>
    <property type="match status" value="1"/>
</dbReference>
<organism evidence="5 6">
    <name type="scientific">Alligator mississippiensis</name>
    <name type="common">American alligator</name>
    <dbReference type="NCBI Taxonomy" id="8496"/>
    <lineage>
        <taxon>Eukaryota</taxon>
        <taxon>Metazoa</taxon>
        <taxon>Chordata</taxon>
        <taxon>Craniata</taxon>
        <taxon>Vertebrata</taxon>
        <taxon>Euteleostomi</taxon>
        <taxon>Archelosauria</taxon>
        <taxon>Archosauria</taxon>
        <taxon>Crocodylia</taxon>
        <taxon>Alligatoridae</taxon>
        <taxon>Alligatorinae</taxon>
        <taxon>Alligator</taxon>
    </lineage>
</organism>
<keyword evidence="6" id="KW-1185">Reference proteome</keyword>
<reference evidence="5 6" key="1">
    <citation type="journal article" date="2012" name="Genome Biol.">
        <title>Sequencing three crocodilian genomes to illuminate the evolution of archosaurs and amniotes.</title>
        <authorList>
            <person name="St John J.A."/>
            <person name="Braun E.L."/>
            <person name="Isberg S.R."/>
            <person name="Miles L.G."/>
            <person name="Chong A.Y."/>
            <person name="Gongora J."/>
            <person name="Dalzell P."/>
            <person name="Moran C."/>
            <person name="Bed'hom B."/>
            <person name="Abzhanov A."/>
            <person name="Burgess S.C."/>
            <person name="Cooksey A.M."/>
            <person name="Castoe T.A."/>
            <person name="Crawford N.G."/>
            <person name="Densmore L.D."/>
            <person name="Drew J.C."/>
            <person name="Edwards S.V."/>
            <person name="Faircloth B.C."/>
            <person name="Fujita M.K."/>
            <person name="Greenwold M.J."/>
            <person name="Hoffmann F.G."/>
            <person name="Howard J.M."/>
            <person name="Iguchi T."/>
            <person name="Janes D.E."/>
            <person name="Khan S.Y."/>
            <person name="Kohno S."/>
            <person name="de Koning A.J."/>
            <person name="Lance S.L."/>
            <person name="McCarthy F.M."/>
            <person name="McCormack J.E."/>
            <person name="Merchant M.E."/>
            <person name="Peterson D.G."/>
            <person name="Pollock D.D."/>
            <person name="Pourmand N."/>
            <person name="Raney B.J."/>
            <person name="Roessler K.A."/>
            <person name="Sanford J.R."/>
            <person name="Sawyer R.H."/>
            <person name="Schmidt C.J."/>
            <person name="Triplett E.W."/>
            <person name="Tuberville T.D."/>
            <person name="Venegas-Anaya M."/>
            <person name="Howard J.T."/>
            <person name="Jarvis E.D."/>
            <person name="Guillette L.J.Jr."/>
            <person name="Glenn T.C."/>
            <person name="Green R.E."/>
            <person name="Ray D.A."/>
        </authorList>
    </citation>
    <scope>NUCLEOTIDE SEQUENCE [LARGE SCALE GENOMIC DNA]</scope>
    <source>
        <strain evidence="5">KSC_2009_1</strain>
    </source>
</reference>
<dbReference type="InterPro" id="IPR025741">
    <property type="entry name" value="FAM110_C"/>
</dbReference>
<evidence type="ECO:0000259" key="4">
    <source>
        <dbReference type="Pfam" id="PF14161"/>
    </source>
</evidence>
<evidence type="ECO:0000256" key="2">
    <source>
        <dbReference type="SAM" id="MobiDB-lite"/>
    </source>
</evidence>
<dbReference type="Pfam" id="PF14160">
    <property type="entry name" value="FAM110_C"/>
    <property type="match status" value="1"/>
</dbReference>
<evidence type="ECO:0000259" key="3">
    <source>
        <dbReference type="Pfam" id="PF14160"/>
    </source>
</evidence>
<dbReference type="Proteomes" id="UP000050525">
    <property type="component" value="Unassembled WGS sequence"/>
</dbReference>
<feature type="region of interest" description="Disordered" evidence="2">
    <location>
        <begin position="289"/>
        <end position="320"/>
    </location>
</feature>
<dbReference type="Pfam" id="PF14161">
    <property type="entry name" value="FAM110_N"/>
    <property type="match status" value="1"/>
</dbReference>
<protein>
    <submittedName>
        <fullName evidence="5">Protein FAM110D</fullName>
    </submittedName>
</protein>
<comment type="caution">
    <text evidence="5">The sequence shown here is derived from an EMBL/GenBank/DDBJ whole genome shotgun (WGS) entry which is preliminary data.</text>
</comment>
<accession>A0A151MMF6</accession>
<evidence type="ECO:0000313" key="6">
    <source>
        <dbReference type="Proteomes" id="UP000050525"/>
    </source>
</evidence>
<sequence length="354" mass="38016">MRPVSPASGFSPLGLLTRGPEYLRRQVEGDRGARSPSAVERLEADKAKYVKTQQVIESRQEPVLCSSTPWPSPRPRRLLISHQCNELSVELSWDSPRRPAPPQSPVARRGGSKRGLRPDSLVIYRQKRDCTAGNKENAKGYGLVRWLLQGPLRDKSPTSPSSGGLEEEPLTPEREETAMAWVPLEKEVAAGQSPGGSLFAPGTSPMEQASPSAQRHPCSSSPMEPASARAQRPLPSPGLGQPLPGAKPALALRCSLPLSEKERFFNYCGLDRDLVEGLGAERFGPAGWDMASSLHPGSRGSAGSGSQGAPSQGSGDEPGTRLCSAVSIVERNARVIKWLYGCQRAWAAGRESTV</sequence>
<dbReference type="InterPro" id="IPR025739">
    <property type="entry name" value="FAM110_N"/>
</dbReference>
<gene>
    <name evidence="5" type="primary">FAM110D</name>
    <name evidence="5" type="ORF">Y1Q_0023558</name>
</gene>
<feature type="domain" description="Centrosome-associated FAM110 N-terminal" evidence="4">
    <location>
        <begin position="5"/>
        <end position="63"/>
    </location>
</feature>
<dbReference type="CTD" id="79927"/>
<feature type="region of interest" description="Disordered" evidence="2">
    <location>
        <begin position="151"/>
        <end position="173"/>
    </location>
</feature>
<proteinExistence type="inferred from homology"/>
<evidence type="ECO:0000313" key="5">
    <source>
        <dbReference type="EMBL" id="KYO25728.1"/>
    </source>
</evidence>
<dbReference type="OrthoDB" id="10028183at2759"/>
<dbReference type="PANTHER" id="PTHR14758:SF3">
    <property type="entry name" value="PROTEIN FAM110D"/>
    <property type="match status" value="1"/>
</dbReference>
<comment type="similarity">
    <text evidence="1">Belongs to the FAM110 family.</text>
</comment>
<feature type="compositionally biased region" description="Polar residues" evidence="2">
    <location>
        <begin position="205"/>
        <end position="222"/>
    </location>
</feature>
<feature type="domain" description="Centrosome-associated FAM110 C-terminal" evidence="3">
    <location>
        <begin position="247"/>
        <end position="345"/>
    </location>
</feature>
<feature type="region of interest" description="Disordered" evidence="2">
    <location>
        <begin position="191"/>
        <end position="243"/>
    </location>
</feature>
<dbReference type="KEGG" id="amj:106737626"/>